<organism evidence="1 2">
    <name type="scientific">Durusdinium trenchii</name>
    <dbReference type="NCBI Taxonomy" id="1381693"/>
    <lineage>
        <taxon>Eukaryota</taxon>
        <taxon>Sar</taxon>
        <taxon>Alveolata</taxon>
        <taxon>Dinophyceae</taxon>
        <taxon>Suessiales</taxon>
        <taxon>Symbiodiniaceae</taxon>
        <taxon>Durusdinium</taxon>
    </lineage>
</organism>
<dbReference type="EMBL" id="CAXAMN010022128">
    <property type="protein sequence ID" value="CAK9066599.1"/>
    <property type="molecule type" value="Genomic_DNA"/>
</dbReference>
<proteinExistence type="predicted"/>
<reference evidence="1 2" key="1">
    <citation type="submission" date="2024-02" db="EMBL/GenBank/DDBJ databases">
        <authorList>
            <person name="Chen Y."/>
            <person name="Shah S."/>
            <person name="Dougan E. K."/>
            <person name="Thang M."/>
            <person name="Chan C."/>
        </authorList>
    </citation>
    <scope>NUCLEOTIDE SEQUENCE [LARGE SCALE GENOMIC DNA]</scope>
</reference>
<comment type="caution">
    <text evidence="1">The sequence shown here is derived from an EMBL/GenBank/DDBJ whole genome shotgun (WGS) entry which is preliminary data.</text>
</comment>
<dbReference type="Proteomes" id="UP001642484">
    <property type="component" value="Unassembled WGS sequence"/>
</dbReference>
<evidence type="ECO:0000313" key="1">
    <source>
        <dbReference type="EMBL" id="CAK9066599.1"/>
    </source>
</evidence>
<evidence type="ECO:0000313" key="2">
    <source>
        <dbReference type="Proteomes" id="UP001642484"/>
    </source>
</evidence>
<accession>A0ABP0NSR9</accession>
<protein>
    <submittedName>
        <fullName evidence="1">Uncharacterized protein</fullName>
    </submittedName>
</protein>
<gene>
    <name evidence="1" type="ORF">CCMP2556_LOCUS32723</name>
</gene>
<keyword evidence="2" id="KW-1185">Reference proteome</keyword>
<name>A0ABP0NSR9_9DINO</name>
<sequence>MNAEPNAKYRKLQELRKSIPFASKSSLAAIIGHIRKQGLPDGGSSKDMRAANRQQLALFNGYGPLLQEEKLVMINGESCSLLFINLMSLLHGAYKRCLGFHQLLKSTLDKYTEPLHLMVYADEITPGNVLSHSPSRKLWCIYVSFEEFKHHSLSENGWLTLCLLRSDMASKVEAHLSQIVKVILLSIFCNNCCIGDVGLQLQEIDGTPVPKRLKMKLGCFIMDGQAQKLAWACKGDSGSRFCTLCSNIFQSHGSTEEEEELVNEISKHCRYRDLCLNSNTDILASWDRMSSRAASDMPKGEFKLWEQASGISWSSHALLACKELRHVMMPADQFCHDWMHGLLSNGVLCKGTFNLLQALDMWEVVQGYVEQWHLPHAVSNLKPSALFEAKRISKHKKSQKLNSTASELLCVLPILAHFARVACLPTGTHTQEIEAFLSLVLVVEILQACSYTSVQPAALLAAIERYLKLWVDLGWHMLKKHHWLLHLPTFLSKHHWLPNCFCMERKNKMISRHANIVQNTRSFERSLYEEVTTFELEKLSAVDCFATGVYLIDPKPLTKKLKALASAMWDDCQDTLQTFKAMGQHGCCTKGDVVLLQSAASKFDAGEVLVFLSHLGESLCVVKALQLQQLHPCHALWQEVDTLVAVPLHIVLLAAPFAKDHRGITTLTPWHLR</sequence>